<dbReference type="InterPro" id="IPR052564">
    <property type="entry name" value="N-acetyltrans/Recomb-assoc"/>
</dbReference>
<dbReference type="InterPro" id="IPR016181">
    <property type="entry name" value="Acyl_CoA_acyltransferase"/>
</dbReference>
<dbReference type="EMBL" id="JBBBZM010000741">
    <property type="protein sequence ID" value="KAL0630374.1"/>
    <property type="molecule type" value="Genomic_DNA"/>
</dbReference>
<dbReference type="SUPFAM" id="SSF55729">
    <property type="entry name" value="Acyl-CoA N-acyltransferases (Nat)"/>
    <property type="match status" value="1"/>
</dbReference>
<protein>
    <recommendedName>
        <fullName evidence="1">N-acetyltransferase domain-containing protein</fullName>
    </recommendedName>
</protein>
<accession>A0ABR3G369</accession>
<dbReference type="PANTHER" id="PTHR43451">
    <property type="entry name" value="ACETYLTRANSFERASE (GNAT) FAMILY PROTEIN"/>
    <property type="match status" value="1"/>
</dbReference>
<reference evidence="2 3" key="1">
    <citation type="submission" date="2024-02" db="EMBL/GenBank/DDBJ databases">
        <title>Discinaceae phylogenomics.</title>
        <authorList>
            <person name="Dirks A.C."/>
            <person name="James T.Y."/>
        </authorList>
    </citation>
    <scope>NUCLEOTIDE SEQUENCE [LARGE SCALE GENOMIC DNA]</scope>
    <source>
        <strain evidence="2 3">ACD0624</strain>
    </source>
</reference>
<dbReference type="PANTHER" id="PTHR43451:SF1">
    <property type="entry name" value="ACETYLTRANSFERASE"/>
    <property type="match status" value="1"/>
</dbReference>
<dbReference type="Proteomes" id="UP001447188">
    <property type="component" value="Unassembled WGS sequence"/>
</dbReference>
<dbReference type="CDD" id="cd04301">
    <property type="entry name" value="NAT_SF"/>
    <property type="match status" value="1"/>
</dbReference>
<dbReference type="Gene3D" id="3.40.630.30">
    <property type="match status" value="1"/>
</dbReference>
<sequence>MNTTVSPESMLIRKATLDDASAVSTLILSLAHHFLLRDDGSGAEGFLLSLEPEGIARNIGAPELDYYVGIAAGQLMGVIAVRHRTHLFHLFVGQPFQRGGVARALWSHVKEVYEWPSASMATTVNSTPSALSFYERMGFHTVGARVETKGIAYVPMQLAQNEPF</sequence>
<organism evidence="2 3">
    <name type="scientific">Discina gigas</name>
    <dbReference type="NCBI Taxonomy" id="1032678"/>
    <lineage>
        <taxon>Eukaryota</taxon>
        <taxon>Fungi</taxon>
        <taxon>Dikarya</taxon>
        <taxon>Ascomycota</taxon>
        <taxon>Pezizomycotina</taxon>
        <taxon>Pezizomycetes</taxon>
        <taxon>Pezizales</taxon>
        <taxon>Discinaceae</taxon>
        <taxon>Discina</taxon>
    </lineage>
</organism>
<gene>
    <name evidence="2" type="ORF">Q9L58_010779</name>
</gene>
<dbReference type="Pfam" id="PF13673">
    <property type="entry name" value="Acetyltransf_10"/>
    <property type="match status" value="1"/>
</dbReference>
<name>A0ABR3G369_9PEZI</name>
<proteinExistence type="predicted"/>
<keyword evidence="3" id="KW-1185">Reference proteome</keyword>
<evidence type="ECO:0000313" key="2">
    <source>
        <dbReference type="EMBL" id="KAL0630374.1"/>
    </source>
</evidence>
<evidence type="ECO:0000259" key="1">
    <source>
        <dbReference type="PROSITE" id="PS51186"/>
    </source>
</evidence>
<feature type="domain" description="N-acetyltransferase" evidence="1">
    <location>
        <begin position="10"/>
        <end position="161"/>
    </location>
</feature>
<evidence type="ECO:0000313" key="3">
    <source>
        <dbReference type="Proteomes" id="UP001447188"/>
    </source>
</evidence>
<comment type="caution">
    <text evidence="2">The sequence shown here is derived from an EMBL/GenBank/DDBJ whole genome shotgun (WGS) entry which is preliminary data.</text>
</comment>
<dbReference type="InterPro" id="IPR000182">
    <property type="entry name" value="GNAT_dom"/>
</dbReference>
<dbReference type="PROSITE" id="PS51186">
    <property type="entry name" value="GNAT"/>
    <property type="match status" value="1"/>
</dbReference>